<gene>
    <name evidence="1" type="ORF">E2C01_017536</name>
</gene>
<name>A0A5B7DT48_PORTR</name>
<keyword evidence="2" id="KW-1185">Reference proteome</keyword>
<sequence length="84" mass="9591">MSGGHEMTFPAHITSLPPKLTTSHWTLFPNMSASHLNYFYRGCSEACPSTRGSGQDLPHGKYSTLPSKCKLQRYQRRFIIPFMR</sequence>
<evidence type="ECO:0000313" key="1">
    <source>
        <dbReference type="EMBL" id="MPC24455.1"/>
    </source>
</evidence>
<comment type="caution">
    <text evidence="1">The sequence shown here is derived from an EMBL/GenBank/DDBJ whole genome shotgun (WGS) entry which is preliminary data.</text>
</comment>
<organism evidence="1 2">
    <name type="scientific">Portunus trituberculatus</name>
    <name type="common">Swimming crab</name>
    <name type="synonym">Neptunus trituberculatus</name>
    <dbReference type="NCBI Taxonomy" id="210409"/>
    <lineage>
        <taxon>Eukaryota</taxon>
        <taxon>Metazoa</taxon>
        <taxon>Ecdysozoa</taxon>
        <taxon>Arthropoda</taxon>
        <taxon>Crustacea</taxon>
        <taxon>Multicrustacea</taxon>
        <taxon>Malacostraca</taxon>
        <taxon>Eumalacostraca</taxon>
        <taxon>Eucarida</taxon>
        <taxon>Decapoda</taxon>
        <taxon>Pleocyemata</taxon>
        <taxon>Brachyura</taxon>
        <taxon>Eubrachyura</taxon>
        <taxon>Portunoidea</taxon>
        <taxon>Portunidae</taxon>
        <taxon>Portuninae</taxon>
        <taxon>Portunus</taxon>
    </lineage>
</organism>
<protein>
    <submittedName>
        <fullName evidence="1">Uncharacterized protein</fullName>
    </submittedName>
</protein>
<accession>A0A5B7DT48</accession>
<evidence type="ECO:0000313" key="2">
    <source>
        <dbReference type="Proteomes" id="UP000324222"/>
    </source>
</evidence>
<dbReference type="EMBL" id="VSRR010001332">
    <property type="protein sequence ID" value="MPC24455.1"/>
    <property type="molecule type" value="Genomic_DNA"/>
</dbReference>
<reference evidence="1 2" key="1">
    <citation type="submission" date="2019-05" db="EMBL/GenBank/DDBJ databases">
        <title>Another draft genome of Portunus trituberculatus and its Hox gene families provides insights of decapod evolution.</title>
        <authorList>
            <person name="Jeong J.-H."/>
            <person name="Song I."/>
            <person name="Kim S."/>
            <person name="Choi T."/>
            <person name="Kim D."/>
            <person name="Ryu S."/>
            <person name="Kim W."/>
        </authorList>
    </citation>
    <scope>NUCLEOTIDE SEQUENCE [LARGE SCALE GENOMIC DNA]</scope>
    <source>
        <tissue evidence="1">Muscle</tissue>
    </source>
</reference>
<dbReference type="Proteomes" id="UP000324222">
    <property type="component" value="Unassembled WGS sequence"/>
</dbReference>
<dbReference type="AlphaFoldDB" id="A0A5B7DT48"/>
<proteinExistence type="predicted"/>